<keyword evidence="1" id="KW-0677">Repeat</keyword>
<name>A0A6G1IDL5_9PLEO</name>
<dbReference type="Pfam" id="PF24883">
    <property type="entry name" value="NPHP3_N"/>
    <property type="match status" value="1"/>
</dbReference>
<protein>
    <recommendedName>
        <fullName evidence="8">NACHT domain-containing protein</fullName>
    </recommendedName>
</protein>
<dbReference type="PANTHER" id="PTHR10039:SF14">
    <property type="entry name" value="NACHT DOMAIN-CONTAINING PROTEIN"/>
    <property type="match status" value="1"/>
</dbReference>
<feature type="region of interest" description="Disordered" evidence="3">
    <location>
        <begin position="1771"/>
        <end position="1800"/>
    </location>
</feature>
<dbReference type="OrthoDB" id="2913095at2759"/>
<sequence length="2023" mass="228670">MPLVHKRVAVSVAVVIATILFVPLTLPHKMDTKEQQPEKLPIKPLQTFDTDTTLVNAPDVANGALKDPHKDELKTLVSDNETIFKEALRIFENQASPSEKKWLHGKYKRTQTRPPESLEEFVDFLYGADKEFPNSAFEKLYERVRGCESSFRHFGIVVDSLIAFAPNPAATPAGLAFGLIKFVLSAIANHHDLLEKLANDLTSIMNEIESSNWWLSSFEEDPKVQHASVGLYVAILKYWCRAWDIIQKNRNLLDRLKRFPTIHSVDFGNLKEAIAIASQQVHNAVLAAESDRVNKAMTNIQVFVDNNEIATVRAILSPLDAESQGRQISKFTEKSGERHPGTCTWASKDQQVIDWVESTGHRLLWIHAIPGAGKSVASAYVIEHLIQHRIWSKQEGIGLYFFCEHTNLGQARAAEILKALALQILDFTLNSEIGDATLHTEIFNQLKRFDLNGFSKTGNKVDESVRKKFIALMKLVNKLGTIWLVLDGLDEYDDQTGKTLVQFLSSLYETDLAMKVVLFSRPEDFISRSIQREFKDHFIAMSMPDTREDVRLFAEAEISAIVRGMWPNSAVDFQEREKHRIVDKLLTVDVDDKSPIFLWVAKMIETMKNSKNMTDIESILTASYVPNALYTIYARIIARIEFSHAGENTLLRFLRGVLCWAVHSLQQPLQLSTLEFIAQGSYNTREIREIINEHCRSLFVWRRSARTGNAETLHFVHLSVKEFFNLPEVMIREMCSAFPIFGRGDWKGKSFTGQLTFSKDAAHRRIFDDCMRYLTDTEDFGHPLVSTRGDAVRKENIAADYPFFVYAAQYWPHHLRLSGSCGVGTSLDQLQRFLRLPNRDTWIEGATALAGGIQWLRNQKFIVETWLKSQSQACPHFSNWAKDIDDSGFEDYEPTLRYNPNDIHFLDSQALFPRLTDTENYVQLHRDVLAVLDWDPKTKEQPNNYPGTSSADDYLRVGTLRLPSKGFPYGEADEAYGFVGLDRNKLGGRGILLVDHRVNDPRLLWYCIKPEKPVGVTDPRNNKEIAHLESKTERPKKVDGHMLWLTLSGAVDFSGSTMTAVFAETVPKSTSAEARVRLKPVLWRFHAEDDNKLKQWKLELKEARDRLESAIESALNTLHPFKEGRALIGDEKDALEAVMKASKNADTVMRNRPVLPTIAPLYSGEAWATCIELEDGTDDYPRSDIILHSRYLLAFRGDVYLVTYRGVWDTENGEYIKEYGKIDFESGFVVVPGGDDILRFHDKSTQTLEIVDTMTYTLRDTVPIATFGSYTRFGEIIDCSESGRLVAMTLEDDDTDTVSVIAVDLYQCTYKIILNRKPRADNFKFLRAFFCPKDMHVVVTCSKQAIEEQFEAYFIDIPRGTCSEIDVNENAIAAILFSSCEYKGGFHSISGQCLRSSIRSDGAERKPEGGYSYGAVGEELDSADSGNEEEKSDEWICNGDSSSCAQQTHLRVPWTFRQFFHNLNPSVLVEAIKNWKPDPEAVEEAQWQEQKECGEAGIVLSNRAVYKQILTLDPPREAPALAANGDNQGSDTRAKDAIRIRISACRPSFSNLRDVAAAYLHALATPANQGLPAETLVLHGKITWNLWNLHRLSCLTTARPQDSIPLGPVTTEKEDLVHNGLEIGPRLNIMALWIGPHLWLFSTEESSLFKMTIEGSSKEKAQTAGCNCLDFRFSPTKECAVAAWGTRSAPADHNPGDRADFISVYKFRKHKAYLDAIIPVPCTTRWYSFHPSRNMLVVTTAGGIMLIDLTDTAHPRVVRNIPKEVVDTEMRVTLPKRDEGKASPPSTRQTQSSEQDTDQAPVYFSNCGSYLYSRTWDIFADLADLLDGAQWPRAETVIRGFKQDTIRAGTPWKTINPSHPRVMYEDVLYAAGQHRFKIFRIRTYVILAWAADGMNLYKEPVPFVDPGSQEAESPEAKSSFVPETKDVRGPSTWYRRVLCAIPKRFANWTSTLLWPSSGHGRLIVVLFPSDRKEVEAPKILFCPDTVDNLDPDETRTVKTGGHVVHRDGWIRSHASGCAYHLRN</sequence>
<evidence type="ECO:0000259" key="5">
    <source>
        <dbReference type="Pfam" id="PF24883"/>
    </source>
</evidence>
<gene>
    <name evidence="6" type="ORF">K458DRAFT_183124</name>
</gene>
<feature type="coiled-coil region" evidence="2">
    <location>
        <begin position="1086"/>
        <end position="1117"/>
    </location>
</feature>
<evidence type="ECO:0000256" key="2">
    <source>
        <dbReference type="SAM" id="Coils"/>
    </source>
</evidence>
<organism evidence="6 7">
    <name type="scientific">Lentithecium fluviatile CBS 122367</name>
    <dbReference type="NCBI Taxonomy" id="1168545"/>
    <lineage>
        <taxon>Eukaryota</taxon>
        <taxon>Fungi</taxon>
        <taxon>Dikarya</taxon>
        <taxon>Ascomycota</taxon>
        <taxon>Pezizomycotina</taxon>
        <taxon>Dothideomycetes</taxon>
        <taxon>Pleosporomycetidae</taxon>
        <taxon>Pleosporales</taxon>
        <taxon>Massarineae</taxon>
        <taxon>Lentitheciaceae</taxon>
        <taxon>Lentithecium</taxon>
    </lineage>
</organism>
<dbReference type="Pfam" id="PF24809">
    <property type="entry name" value="DUF7708"/>
    <property type="match status" value="1"/>
</dbReference>
<feature type="compositionally biased region" description="Acidic residues" evidence="3">
    <location>
        <begin position="1418"/>
        <end position="1431"/>
    </location>
</feature>
<keyword evidence="7" id="KW-1185">Reference proteome</keyword>
<feature type="compositionally biased region" description="Polar residues" evidence="3">
    <location>
        <begin position="1784"/>
        <end position="1794"/>
    </location>
</feature>
<keyword evidence="2" id="KW-0175">Coiled coil</keyword>
<dbReference type="InterPro" id="IPR056884">
    <property type="entry name" value="NPHP3-like_N"/>
</dbReference>
<feature type="compositionally biased region" description="Basic and acidic residues" evidence="3">
    <location>
        <begin position="1771"/>
        <end position="1781"/>
    </location>
</feature>
<evidence type="ECO:0000256" key="3">
    <source>
        <dbReference type="SAM" id="MobiDB-lite"/>
    </source>
</evidence>
<dbReference type="InterPro" id="IPR027417">
    <property type="entry name" value="P-loop_NTPase"/>
</dbReference>
<evidence type="ECO:0000256" key="1">
    <source>
        <dbReference type="ARBA" id="ARBA00022737"/>
    </source>
</evidence>
<accession>A0A6G1IDL5</accession>
<evidence type="ECO:0000259" key="4">
    <source>
        <dbReference type="Pfam" id="PF24809"/>
    </source>
</evidence>
<dbReference type="InterPro" id="IPR056125">
    <property type="entry name" value="DUF7708"/>
</dbReference>
<feature type="domain" description="DUF7708" evidence="4">
    <location>
        <begin position="150"/>
        <end position="288"/>
    </location>
</feature>
<feature type="domain" description="Nephrocystin 3-like N-terminal" evidence="5">
    <location>
        <begin position="341"/>
        <end position="521"/>
    </location>
</feature>
<dbReference type="Gene3D" id="3.40.50.300">
    <property type="entry name" value="P-loop containing nucleotide triphosphate hydrolases"/>
    <property type="match status" value="1"/>
</dbReference>
<evidence type="ECO:0000313" key="7">
    <source>
        <dbReference type="Proteomes" id="UP000799291"/>
    </source>
</evidence>
<proteinExistence type="predicted"/>
<dbReference type="SUPFAM" id="SSF52540">
    <property type="entry name" value="P-loop containing nucleoside triphosphate hydrolases"/>
    <property type="match status" value="1"/>
</dbReference>
<reference evidence="6" key="1">
    <citation type="journal article" date="2020" name="Stud. Mycol.">
        <title>101 Dothideomycetes genomes: a test case for predicting lifestyles and emergence of pathogens.</title>
        <authorList>
            <person name="Haridas S."/>
            <person name="Albert R."/>
            <person name="Binder M."/>
            <person name="Bloem J."/>
            <person name="Labutti K."/>
            <person name="Salamov A."/>
            <person name="Andreopoulos B."/>
            <person name="Baker S."/>
            <person name="Barry K."/>
            <person name="Bills G."/>
            <person name="Bluhm B."/>
            <person name="Cannon C."/>
            <person name="Castanera R."/>
            <person name="Culley D."/>
            <person name="Daum C."/>
            <person name="Ezra D."/>
            <person name="Gonzalez J."/>
            <person name="Henrissat B."/>
            <person name="Kuo A."/>
            <person name="Liang C."/>
            <person name="Lipzen A."/>
            <person name="Lutzoni F."/>
            <person name="Magnuson J."/>
            <person name="Mondo S."/>
            <person name="Nolan M."/>
            <person name="Ohm R."/>
            <person name="Pangilinan J."/>
            <person name="Park H.-J."/>
            <person name="Ramirez L."/>
            <person name="Alfaro M."/>
            <person name="Sun H."/>
            <person name="Tritt A."/>
            <person name="Yoshinaga Y."/>
            <person name="Zwiers L.-H."/>
            <person name="Turgeon B."/>
            <person name="Goodwin S."/>
            <person name="Spatafora J."/>
            <person name="Crous P."/>
            <person name="Grigoriev I."/>
        </authorList>
    </citation>
    <scope>NUCLEOTIDE SEQUENCE</scope>
    <source>
        <strain evidence="6">CBS 122367</strain>
    </source>
</reference>
<dbReference type="Proteomes" id="UP000799291">
    <property type="component" value="Unassembled WGS sequence"/>
</dbReference>
<dbReference type="PANTHER" id="PTHR10039">
    <property type="entry name" value="AMELOGENIN"/>
    <property type="match status" value="1"/>
</dbReference>
<feature type="region of interest" description="Disordered" evidence="3">
    <location>
        <begin position="1401"/>
        <end position="1431"/>
    </location>
</feature>
<dbReference type="EMBL" id="MU005636">
    <property type="protein sequence ID" value="KAF2676314.1"/>
    <property type="molecule type" value="Genomic_DNA"/>
</dbReference>
<evidence type="ECO:0008006" key="8">
    <source>
        <dbReference type="Google" id="ProtNLM"/>
    </source>
</evidence>
<evidence type="ECO:0000313" key="6">
    <source>
        <dbReference type="EMBL" id="KAF2676314.1"/>
    </source>
</evidence>